<proteinExistence type="predicted"/>
<dbReference type="SMART" id="SM00052">
    <property type="entry name" value="EAL"/>
    <property type="match status" value="1"/>
</dbReference>
<dbReference type="Gene3D" id="3.30.70.270">
    <property type="match status" value="1"/>
</dbReference>
<dbReference type="Gene3D" id="3.20.20.450">
    <property type="entry name" value="EAL domain"/>
    <property type="match status" value="1"/>
</dbReference>
<dbReference type="NCBIfam" id="TIGR00254">
    <property type="entry name" value="GGDEF"/>
    <property type="match status" value="1"/>
</dbReference>
<reference evidence="7 8" key="1">
    <citation type="submission" date="2015-09" db="EMBL/GenBank/DDBJ databases">
        <authorList>
            <consortium name="Pathogen Informatics"/>
        </authorList>
    </citation>
    <scope>NUCLEOTIDE SEQUENCE [LARGE SCALE GENOMIC DNA]</scope>
    <source>
        <strain evidence="7 8">2789STDY5834914</strain>
    </source>
</reference>
<name>A0A174SCR3_9FIRM</name>
<dbReference type="GO" id="GO:0071111">
    <property type="term" value="F:cyclic-guanylate-specific phosphodiesterase activity"/>
    <property type="evidence" value="ECO:0007669"/>
    <property type="project" value="InterPro"/>
</dbReference>
<evidence type="ECO:0000259" key="5">
    <source>
        <dbReference type="PROSITE" id="PS50883"/>
    </source>
</evidence>
<dbReference type="CDD" id="cd01948">
    <property type="entry name" value="EAL"/>
    <property type="match status" value="1"/>
</dbReference>
<feature type="domain" description="Response regulatory" evidence="4">
    <location>
        <begin position="7"/>
        <end position="124"/>
    </location>
</feature>
<evidence type="ECO:0000313" key="7">
    <source>
        <dbReference type="EMBL" id="CUP92970.1"/>
    </source>
</evidence>
<dbReference type="PROSITE" id="PS50883">
    <property type="entry name" value="EAL"/>
    <property type="match status" value="1"/>
</dbReference>
<evidence type="ECO:0000256" key="3">
    <source>
        <dbReference type="PROSITE-ProRule" id="PRU00169"/>
    </source>
</evidence>
<dbReference type="EMBL" id="CZAY01000018">
    <property type="protein sequence ID" value="CUP92970.1"/>
    <property type="molecule type" value="Genomic_DNA"/>
</dbReference>
<dbReference type="InterPro" id="IPR011006">
    <property type="entry name" value="CheY-like_superfamily"/>
</dbReference>
<protein>
    <recommendedName>
        <fullName evidence="1">Stage 0 sporulation protein A homolog</fullName>
    </recommendedName>
</protein>
<accession>A0A174SCR3</accession>
<dbReference type="Pfam" id="PF00990">
    <property type="entry name" value="GGDEF"/>
    <property type="match status" value="1"/>
</dbReference>
<sequence length="938" mass="109249">MEEQRKKILIVDDSEMNREILVSMLEDEYDLIQAEDGQQAVYIMSEHHMELSLLLLDMNMPVMNGYEVLQVMKERLWLDRIPVISISADSSDDNIGRAYKLGVNDYFSRPFDAAVVLRRVHNTIALHDKSMGNFQDTLGMLSDFYYVILKVNLTTDSYLILKDGFDDQKKYFDSLTSFSARLRGFADMDCIYEDDKKEYLEFCNIKRLRKAFAGGNRKEMIRYRRKVKDEFKWVSLTMICSEEYEDDNQIVMLYVRDINDDYLKQLDEVMRKTTDSLGTVTVNVSKGMCISCAVKNKNIRIRGEKENLDDYVRRISMYAIGCEDRVKANQLFVQENLLKEFAAGRTIISLETVAQGDQDEKIRMFRITIEMIRNSVTDDIEGVLYFQDITESYLAEKIPQLLYQKNFEKVALIDARRNLINMESTEDFNAYRYLHTKIDYNTYCREILGEMVPEQEKEHLKKNTDIEKICRELNQNGRYSFTVHQISEDGEIRLKEFNFMYLFRELGIILAVTEDITELSGTDMLTGGYNRRGFIHNSENIFRHCADRTDYAVLYFNVRNFKAVNELFGIDTGDSVLRTIYKNMRSSSLKPCVVARVEADQFTCLVEKKNLDFDALSGLCEWNFTKKGKTMHIFCGCGIFFVENKEMSINGMIDRAKLAKKYITDEYVKPYNIYDASMKSYYIDRAELAGELRNGLAQEQFKVYYQPVVDAKTGEIRSAEALIRWVHPKRGFVSPAIFIPALEESGHISELDFYVTKKVFEFMRKRCEDGKKNIPISINLSWMDFYDEKMMKWIEENVESSQKLGIKSRFEITETSFEAMKQNRNNILESLQKKGAVTLLDDFGSGYSSYGVLQDYNFDILKIDMSLVRQIETNPKSRSILKSIIAMAHELGMQLVAEGAETEEQIVFLRENDCDCIQGYYYSKPLPEDEFLEYLGEN</sequence>
<dbReference type="SMART" id="SM00267">
    <property type="entry name" value="GGDEF"/>
    <property type="match status" value="1"/>
</dbReference>
<dbReference type="AlphaFoldDB" id="A0A174SCR3"/>
<dbReference type="PROSITE" id="PS50110">
    <property type="entry name" value="RESPONSE_REGULATORY"/>
    <property type="match status" value="1"/>
</dbReference>
<dbReference type="GO" id="GO:0000160">
    <property type="term" value="P:phosphorelay signal transduction system"/>
    <property type="evidence" value="ECO:0007669"/>
    <property type="project" value="InterPro"/>
</dbReference>
<dbReference type="InterPro" id="IPR001789">
    <property type="entry name" value="Sig_transdc_resp-reg_receiver"/>
</dbReference>
<dbReference type="SUPFAM" id="SSF52172">
    <property type="entry name" value="CheY-like"/>
    <property type="match status" value="1"/>
</dbReference>
<dbReference type="PANTHER" id="PTHR33121:SF70">
    <property type="entry name" value="SIGNALING PROTEIN YKOW"/>
    <property type="match status" value="1"/>
</dbReference>
<dbReference type="RefSeq" id="WP_055284007.1">
    <property type="nucleotide sequence ID" value="NZ_CZAY01000018.1"/>
</dbReference>
<dbReference type="GeneID" id="96229614"/>
<evidence type="ECO:0000256" key="1">
    <source>
        <dbReference type="ARBA" id="ARBA00018672"/>
    </source>
</evidence>
<feature type="domain" description="GGDEF" evidence="6">
    <location>
        <begin position="549"/>
        <end position="676"/>
    </location>
</feature>
<dbReference type="SMART" id="SM00448">
    <property type="entry name" value="REC"/>
    <property type="match status" value="1"/>
</dbReference>
<dbReference type="Gene3D" id="3.40.50.2300">
    <property type="match status" value="1"/>
</dbReference>
<dbReference type="InterPro" id="IPR035919">
    <property type="entry name" value="EAL_sf"/>
</dbReference>
<evidence type="ECO:0000259" key="6">
    <source>
        <dbReference type="PROSITE" id="PS50887"/>
    </source>
</evidence>
<organism evidence="7 8">
    <name type="scientific">Dorea longicatena</name>
    <dbReference type="NCBI Taxonomy" id="88431"/>
    <lineage>
        <taxon>Bacteria</taxon>
        <taxon>Bacillati</taxon>
        <taxon>Bacillota</taxon>
        <taxon>Clostridia</taxon>
        <taxon>Lachnospirales</taxon>
        <taxon>Lachnospiraceae</taxon>
        <taxon>Dorea</taxon>
    </lineage>
</organism>
<dbReference type="InterPro" id="IPR000160">
    <property type="entry name" value="GGDEF_dom"/>
</dbReference>
<comment type="function">
    <text evidence="2">May play the central regulatory role in sporulation. It may be an element of the effector pathway responsible for the activation of sporulation genes in response to nutritional stress. Spo0A may act in concert with spo0H (a sigma factor) to control the expression of some genes that are critical to the sporulation process.</text>
</comment>
<dbReference type="InterPro" id="IPR001633">
    <property type="entry name" value="EAL_dom"/>
</dbReference>
<dbReference type="PROSITE" id="PS50887">
    <property type="entry name" value="GGDEF"/>
    <property type="match status" value="1"/>
</dbReference>
<evidence type="ECO:0000259" key="4">
    <source>
        <dbReference type="PROSITE" id="PS50110"/>
    </source>
</evidence>
<dbReference type="Pfam" id="PF00072">
    <property type="entry name" value="Response_reg"/>
    <property type="match status" value="1"/>
</dbReference>
<dbReference type="Pfam" id="PF00563">
    <property type="entry name" value="EAL"/>
    <property type="match status" value="1"/>
</dbReference>
<dbReference type="SUPFAM" id="SSF141868">
    <property type="entry name" value="EAL domain-like"/>
    <property type="match status" value="1"/>
</dbReference>
<dbReference type="PANTHER" id="PTHR33121">
    <property type="entry name" value="CYCLIC DI-GMP PHOSPHODIESTERASE PDEF"/>
    <property type="match status" value="1"/>
</dbReference>
<keyword evidence="3" id="KW-0597">Phosphoprotein</keyword>
<dbReference type="InterPro" id="IPR029787">
    <property type="entry name" value="Nucleotide_cyclase"/>
</dbReference>
<feature type="modified residue" description="4-aspartylphosphate" evidence="3">
    <location>
        <position position="57"/>
    </location>
</feature>
<feature type="domain" description="EAL" evidence="5">
    <location>
        <begin position="685"/>
        <end position="938"/>
    </location>
</feature>
<dbReference type="InterPro" id="IPR043128">
    <property type="entry name" value="Rev_trsase/Diguanyl_cyclase"/>
</dbReference>
<dbReference type="InterPro" id="IPR050706">
    <property type="entry name" value="Cyclic-di-GMP_PDE-like"/>
</dbReference>
<dbReference type="Proteomes" id="UP000095485">
    <property type="component" value="Unassembled WGS sequence"/>
</dbReference>
<gene>
    <name evidence="7" type="primary">gmr_4</name>
    <name evidence="7" type="ORF">ERS852526_02333</name>
</gene>
<evidence type="ECO:0000313" key="8">
    <source>
        <dbReference type="Proteomes" id="UP000095485"/>
    </source>
</evidence>
<evidence type="ECO:0000256" key="2">
    <source>
        <dbReference type="ARBA" id="ARBA00024867"/>
    </source>
</evidence>
<dbReference type="OrthoDB" id="9805474at2"/>
<keyword evidence="7" id="KW-0378">Hydrolase</keyword>
<dbReference type="SUPFAM" id="SSF55073">
    <property type="entry name" value="Nucleotide cyclase"/>
    <property type="match status" value="1"/>
</dbReference>